<dbReference type="PANTHER" id="PTHR36863">
    <property type="entry name" value="SHIELDIN COMPLEX SUBUNIT 1"/>
    <property type="match status" value="1"/>
</dbReference>
<dbReference type="Pfam" id="PF15021">
    <property type="entry name" value="SHLD1_C"/>
    <property type="match status" value="1"/>
</dbReference>
<dbReference type="GO" id="GO:2001032">
    <property type="term" value="P:regulation of double-strand break repair via nonhomologous end joining"/>
    <property type="evidence" value="ECO:0007669"/>
    <property type="project" value="InterPro"/>
</dbReference>
<proteinExistence type="predicted"/>
<evidence type="ECO:0000313" key="4">
    <source>
        <dbReference type="RefSeq" id="XP_025057890.1"/>
    </source>
</evidence>
<dbReference type="InterPro" id="IPR053898">
    <property type="entry name" value="SHLD1_C"/>
</dbReference>
<reference evidence="4" key="1">
    <citation type="submission" date="2025-08" db="UniProtKB">
        <authorList>
            <consortium name="RefSeq"/>
        </authorList>
    </citation>
    <scope>IDENTIFICATION</scope>
</reference>
<dbReference type="KEGG" id="asn:102376158"/>
<dbReference type="CTD" id="149840"/>
<dbReference type="Proteomes" id="UP000189705">
    <property type="component" value="Unplaced"/>
</dbReference>
<dbReference type="RefSeq" id="XP_025057890.1">
    <property type="nucleotide sequence ID" value="XM_025202105.1"/>
</dbReference>
<feature type="region of interest" description="Disordered" evidence="1">
    <location>
        <begin position="103"/>
        <end position="131"/>
    </location>
</feature>
<dbReference type="InParanoid" id="A0A3Q0GHK9"/>
<dbReference type="AlphaFoldDB" id="A0A3Q0GHK9"/>
<accession>A0A3Q0GHK9</accession>
<dbReference type="PANTHER" id="PTHR36863:SF1">
    <property type="entry name" value="SHIELDIN COMPLEX SUBUNIT 1"/>
    <property type="match status" value="1"/>
</dbReference>
<protein>
    <submittedName>
        <fullName evidence="4">Uncharacterized protein C20orf196 homolog isoform X1</fullName>
    </submittedName>
</protein>
<evidence type="ECO:0000259" key="2">
    <source>
        <dbReference type="Pfam" id="PF15021"/>
    </source>
</evidence>
<organism evidence="3 4">
    <name type="scientific">Alligator sinensis</name>
    <name type="common">Chinese alligator</name>
    <dbReference type="NCBI Taxonomy" id="38654"/>
    <lineage>
        <taxon>Eukaryota</taxon>
        <taxon>Metazoa</taxon>
        <taxon>Chordata</taxon>
        <taxon>Craniata</taxon>
        <taxon>Vertebrata</taxon>
        <taxon>Euteleostomi</taxon>
        <taxon>Archelosauria</taxon>
        <taxon>Archosauria</taxon>
        <taxon>Crocodylia</taxon>
        <taxon>Alligatoridae</taxon>
        <taxon>Alligatorinae</taxon>
        <taxon>Alligator</taxon>
    </lineage>
</organism>
<feature type="compositionally biased region" description="Polar residues" evidence="1">
    <location>
        <begin position="110"/>
        <end position="122"/>
    </location>
</feature>
<dbReference type="STRING" id="38654.A0A3Q0GHK9"/>
<keyword evidence="3" id="KW-1185">Reference proteome</keyword>
<dbReference type="InterPro" id="IPR027821">
    <property type="entry name" value="SHLD1"/>
</dbReference>
<sequence>MALAGPVTHSVPAALLVSEAMEGDDASLNHLSEENSIVDLPCDLAENFLPQHNAESSDEPFSSVQTFASSISTGDDSQDPEDGTSLVTMGFWTKFCEKANPRHHSDAEFQPSQPSDILSSWTSEHEGTNEGASIKNSLKNFYEKCCQVQPGRGDPTYKAASQCLSQKISELANKDGTKYALRSLQIAQMVLNRDDIKVFPNHSRNFCFSAPADGEATMNEGKQIPGLSDDVLRFLLKQDVMKYSS</sequence>
<name>A0A3Q0GHK9_ALLSI</name>
<evidence type="ECO:0000313" key="3">
    <source>
        <dbReference type="Proteomes" id="UP000189705"/>
    </source>
</evidence>
<feature type="domain" description="Shieldin complex subunit 1 C-terminal" evidence="2">
    <location>
        <begin position="125"/>
        <end position="242"/>
    </location>
</feature>
<gene>
    <name evidence="4" type="primary">SHLD1</name>
</gene>
<dbReference type="GeneID" id="102376158"/>
<evidence type="ECO:0000256" key="1">
    <source>
        <dbReference type="SAM" id="MobiDB-lite"/>
    </source>
</evidence>